<dbReference type="EMBL" id="DF236959">
    <property type="protein sequence ID" value="GAQ78252.1"/>
    <property type="molecule type" value="Genomic_DNA"/>
</dbReference>
<dbReference type="AlphaFoldDB" id="A0A1Y1HKT9"/>
<keyword evidence="2" id="KW-1185">Reference proteome</keyword>
<evidence type="ECO:0008006" key="3">
    <source>
        <dbReference type="Google" id="ProtNLM"/>
    </source>
</evidence>
<proteinExistence type="predicted"/>
<name>A0A1Y1HKT9_KLENI</name>
<evidence type="ECO:0000313" key="1">
    <source>
        <dbReference type="EMBL" id="GAQ78252.1"/>
    </source>
</evidence>
<accession>A0A1Y1HKT9</accession>
<organism evidence="1 2">
    <name type="scientific">Klebsormidium nitens</name>
    <name type="common">Green alga</name>
    <name type="synonym">Ulothrix nitens</name>
    <dbReference type="NCBI Taxonomy" id="105231"/>
    <lineage>
        <taxon>Eukaryota</taxon>
        <taxon>Viridiplantae</taxon>
        <taxon>Streptophyta</taxon>
        <taxon>Klebsormidiophyceae</taxon>
        <taxon>Klebsormidiales</taxon>
        <taxon>Klebsormidiaceae</taxon>
        <taxon>Klebsormidium</taxon>
    </lineage>
</organism>
<sequence length="217" mass="24168">MADPCHLDRIPTDLLRDVLHRAAVRLDCTDGGLRALDEMRTCKNSRAEWAQVRELCRLQAVSKRFHQVASTVKNLHCRINPQAASRMLSGLATFLSKARCAEGLALTFGPKSTDPEDDWDDNGVRHPETQFSLCRTLAESQCFQELFIEAPCLQQFAVVRERFNRSEVLGQEMAADVELATNRLLEALSANCPRLSALALGCRIKLENEGTGCQQAP</sequence>
<gene>
    <name evidence="1" type="ORF">KFL_000100180</name>
</gene>
<dbReference type="Proteomes" id="UP000054558">
    <property type="component" value="Unassembled WGS sequence"/>
</dbReference>
<evidence type="ECO:0000313" key="2">
    <source>
        <dbReference type="Proteomes" id="UP000054558"/>
    </source>
</evidence>
<protein>
    <recommendedName>
        <fullName evidence="3">F-box domain-containing protein</fullName>
    </recommendedName>
</protein>
<reference evidence="1 2" key="1">
    <citation type="journal article" date="2014" name="Nat. Commun.">
        <title>Klebsormidium flaccidum genome reveals primary factors for plant terrestrial adaptation.</title>
        <authorList>
            <person name="Hori K."/>
            <person name="Maruyama F."/>
            <person name="Fujisawa T."/>
            <person name="Togashi T."/>
            <person name="Yamamoto N."/>
            <person name="Seo M."/>
            <person name="Sato S."/>
            <person name="Yamada T."/>
            <person name="Mori H."/>
            <person name="Tajima N."/>
            <person name="Moriyama T."/>
            <person name="Ikeuchi M."/>
            <person name="Watanabe M."/>
            <person name="Wada H."/>
            <person name="Kobayashi K."/>
            <person name="Saito M."/>
            <person name="Masuda T."/>
            <person name="Sasaki-Sekimoto Y."/>
            <person name="Mashiguchi K."/>
            <person name="Awai K."/>
            <person name="Shimojima M."/>
            <person name="Masuda S."/>
            <person name="Iwai M."/>
            <person name="Nobusawa T."/>
            <person name="Narise T."/>
            <person name="Kondo S."/>
            <person name="Saito H."/>
            <person name="Sato R."/>
            <person name="Murakawa M."/>
            <person name="Ihara Y."/>
            <person name="Oshima-Yamada Y."/>
            <person name="Ohtaka K."/>
            <person name="Satoh M."/>
            <person name="Sonobe K."/>
            <person name="Ishii M."/>
            <person name="Ohtani R."/>
            <person name="Kanamori-Sato M."/>
            <person name="Honoki R."/>
            <person name="Miyazaki D."/>
            <person name="Mochizuki H."/>
            <person name="Umetsu J."/>
            <person name="Higashi K."/>
            <person name="Shibata D."/>
            <person name="Kamiya Y."/>
            <person name="Sato N."/>
            <person name="Nakamura Y."/>
            <person name="Tabata S."/>
            <person name="Ida S."/>
            <person name="Kurokawa K."/>
            <person name="Ohta H."/>
        </authorList>
    </citation>
    <scope>NUCLEOTIDE SEQUENCE [LARGE SCALE GENOMIC DNA]</scope>
    <source>
        <strain evidence="1 2">NIES-2285</strain>
    </source>
</reference>